<dbReference type="Pfam" id="PF00651">
    <property type="entry name" value="BTB"/>
    <property type="match status" value="1"/>
</dbReference>
<comment type="caution">
    <text evidence="2">The sequence shown here is derived from an EMBL/GenBank/DDBJ whole genome shotgun (WGS) entry which is preliminary data.</text>
</comment>
<gene>
    <name evidence="2" type="ORF">AZE42_06844</name>
</gene>
<dbReference type="SUPFAM" id="SSF54695">
    <property type="entry name" value="POZ domain"/>
    <property type="match status" value="1"/>
</dbReference>
<dbReference type="SMART" id="SM00225">
    <property type="entry name" value="BTB"/>
    <property type="match status" value="1"/>
</dbReference>
<feature type="domain" description="BTB" evidence="1">
    <location>
        <begin position="19"/>
        <end position="89"/>
    </location>
</feature>
<dbReference type="OrthoDB" id="3357985at2759"/>
<dbReference type="STRING" id="180088.A0A1J8Q6K8"/>
<accession>A0A1J8Q6K8</accession>
<dbReference type="EMBL" id="LVVM01006092">
    <property type="protein sequence ID" value="OJA08960.1"/>
    <property type="molecule type" value="Genomic_DNA"/>
</dbReference>
<name>A0A1J8Q6K8_9AGAM</name>
<reference evidence="2 3" key="1">
    <citation type="submission" date="2016-03" db="EMBL/GenBank/DDBJ databases">
        <title>Comparative genomics of the ectomycorrhizal sister species Rhizopogon vinicolor and Rhizopogon vesiculosus (Basidiomycota: Boletales) reveals a divergence of the mating type B locus.</title>
        <authorList>
            <person name="Mujic A.B."/>
            <person name="Kuo A."/>
            <person name="Tritt A."/>
            <person name="Lipzen A."/>
            <person name="Chen C."/>
            <person name="Johnson J."/>
            <person name="Sharma A."/>
            <person name="Barry K."/>
            <person name="Grigoriev I.V."/>
            <person name="Spatafora J.W."/>
        </authorList>
    </citation>
    <scope>NUCLEOTIDE SEQUENCE [LARGE SCALE GENOMIC DNA]</scope>
    <source>
        <strain evidence="2 3">AM-OR11-056</strain>
    </source>
</reference>
<evidence type="ECO:0000313" key="3">
    <source>
        <dbReference type="Proteomes" id="UP000183567"/>
    </source>
</evidence>
<proteinExistence type="predicted"/>
<dbReference type="InterPro" id="IPR011333">
    <property type="entry name" value="SKP1/BTB/POZ_sf"/>
</dbReference>
<protein>
    <recommendedName>
        <fullName evidence="1">BTB domain-containing protein</fullName>
    </recommendedName>
</protein>
<dbReference type="InterPro" id="IPR000210">
    <property type="entry name" value="BTB/POZ_dom"/>
</dbReference>
<sequence length="310" mass="34194">MSDDKETSTAQAPFDNPDCDIILRSCDGVNFHVFKLILSLVSPVFKDMFTLPQAESDVSSVPVIFVEESSTTLNSLLLLCYPATTPTFNSLKDAKDMLKAATKYDMAAALSRAGDLVMAQFVSTNSLELYALSCKFGWQHHAQTAATQTLKIKDLGRPSGDFTGIDDISGFDHHRLLAYHYECGVAAKAVGQSLSWLGPLANDMCMWKCIRESRSETRYIIPQVGSQSLVMWFHEYLVSIGNELLARPCGSTLWESESYGRAMAIAVRCAFCQNTVVGTMDKLRTLHVAEVNRAVENVKLKSPRANLVSN</sequence>
<evidence type="ECO:0000313" key="2">
    <source>
        <dbReference type="EMBL" id="OJA08960.1"/>
    </source>
</evidence>
<organism evidence="2 3">
    <name type="scientific">Rhizopogon vesiculosus</name>
    <dbReference type="NCBI Taxonomy" id="180088"/>
    <lineage>
        <taxon>Eukaryota</taxon>
        <taxon>Fungi</taxon>
        <taxon>Dikarya</taxon>
        <taxon>Basidiomycota</taxon>
        <taxon>Agaricomycotina</taxon>
        <taxon>Agaricomycetes</taxon>
        <taxon>Agaricomycetidae</taxon>
        <taxon>Boletales</taxon>
        <taxon>Suillineae</taxon>
        <taxon>Rhizopogonaceae</taxon>
        <taxon>Rhizopogon</taxon>
    </lineage>
</organism>
<dbReference type="Proteomes" id="UP000183567">
    <property type="component" value="Unassembled WGS sequence"/>
</dbReference>
<keyword evidence="3" id="KW-1185">Reference proteome</keyword>
<dbReference type="PROSITE" id="PS50097">
    <property type="entry name" value="BTB"/>
    <property type="match status" value="1"/>
</dbReference>
<dbReference type="AlphaFoldDB" id="A0A1J8Q6K8"/>
<evidence type="ECO:0000259" key="1">
    <source>
        <dbReference type="PROSITE" id="PS50097"/>
    </source>
</evidence>
<dbReference type="Gene3D" id="3.30.710.10">
    <property type="entry name" value="Potassium Channel Kv1.1, Chain A"/>
    <property type="match status" value="1"/>
</dbReference>